<sequence>MRLAYYGAASTVIATGVVLSAFNQRANFYSACVYLAQSNACLMVLTNILIFFSIVFGHVLQLMFYGPLRAMEVEQIYEKAWYAVTETCLAATIFRDDFDIRFIVMFGVLLFIKCFSWIGGGRVEFMEQQPPERPVLFHIRLASSLLLLTATCLGMVWHSITAVLERGKPNMMVMFAFEFAILLITSLGILSRYTISLVEKYILYREATKRREARVAERAERLRAMQAAGGEEQEEEEEEEDDELDVGGWEEKGTWVFYSELCTDFLKLLTYLSFFSIVLTWYGLPLHIIRDVYLTLRSFITRIRDFIRYRRATAHMNSRYPDATADEVGQEGVCIICREEMRPWTEGPNGGAAGATPRAAGTQDQRHRPKKLPCGHVLHFACLRSWLERQQRCPTCRRPVLDENSNVINIGRAGGAPVMPQGLQFGNLQFGGAMGDFMNQMNEMNQRGAAAQAPAPAPAQPPAQGAANTNTPPPQHPPQTPQPQQPSTTEALTRDLQDTRLAVQTQEELLRRMREQHELIRQQFGAAAGANGANALPTQTPTPTATTTHQQQAGLPQGMVLPPGWSVIPLTVLVMPPVPGAPVPGPSGTSGTEPTASVSATPTTPAPDAASGSTISTPAAPSATSAPENSEAVNIMQQGPGAATTESVTPASISSLRSETTASKSQSANNIHRNLSARLMEEAALHRFASPSSAGAASTAVEEASEVSQVSAPTAPAVPAASAAAEQQSPPTAPAPAEPHTAGPIVPEAPLNAEPIPTLTNPSLLAQQAAASLQVTASNSPFAIPTPDSFAPTGERLNLFGERSLFDLSAQEGVMRSLEDEVRQREEEWRGKRGAVEGLLGGASGSETTVTEVREVGSRAKSQEDREDGEARQHSREEKGKGVDRGE</sequence>
<protein>
    <recommendedName>
        <fullName evidence="5">RING-type E3 ubiquitin transferase</fullName>
        <ecNumber evidence="5">2.3.2.27</ecNumber>
    </recommendedName>
</protein>
<keyword evidence="11" id="KW-0256">Endoplasmic reticulum</keyword>
<keyword evidence="8" id="KW-0479">Metal-binding</keyword>
<dbReference type="EC" id="2.3.2.27" evidence="5"/>
<feature type="region of interest" description="Disordered" evidence="17">
    <location>
        <begin position="696"/>
        <end position="756"/>
    </location>
</feature>
<evidence type="ECO:0000256" key="4">
    <source>
        <dbReference type="ARBA" id="ARBA00010089"/>
    </source>
</evidence>
<dbReference type="GO" id="GO:0061630">
    <property type="term" value="F:ubiquitin protein ligase activity"/>
    <property type="evidence" value="ECO:0007669"/>
    <property type="project" value="UniProtKB-EC"/>
</dbReference>
<keyword evidence="14 18" id="KW-0472">Membrane</keyword>
<dbReference type="InterPro" id="IPR013083">
    <property type="entry name" value="Znf_RING/FYVE/PHD"/>
</dbReference>
<keyword evidence="9 15" id="KW-0863">Zinc-finger</keyword>
<dbReference type="InterPro" id="IPR001841">
    <property type="entry name" value="Znf_RING"/>
</dbReference>
<dbReference type="GO" id="GO:0008270">
    <property type="term" value="F:zinc ion binding"/>
    <property type="evidence" value="ECO:0007669"/>
    <property type="project" value="UniProtKB-KW"/>
</dbReference>
<evidence type="ECO:0000256" key="6">
    <source>
        <dbReference type="ARBA" id="ARBA00022679"/>
    </source>
</evidence>
<dbReference type="SUPFAM" id="SSF57850">
    <property type="entry name" value="RING/U-box"/>
    <property type="match status" value="1"/>
</dbReference>
<evidence type="ECO:0000256" key="16">
    <source>
        <dbReference type="SAM" id="Coils"/>
    </source>
</evidence>
<comment type="pathway">
    <text evidence="3">Protein modification; protein ubiquitination.</text>
</comment>
<comment type="catalytic activity">
    <reaction evidence="1">
        <text>S-ubiquitinyl-[E2 ubiquitin-conjugating enzyme]-L-cysteine + [acceptor protein]-L-lysine = [E2 ubiquitin-conjugating enzyme]-L-cysteine + N(6)-ubiquitinyl-[acceptor protein]-L-lysine.</text>
        <dbReference type="EC" id="2.3.2.27"/>
    </reaction>
</comment>
<feature type="region of interest" description="Disordered" evidence="17">
    <location>
        <begin position="345"/>
        <end position="368"/>
    </location>
</feature>
<dbReference type="PANTHER" id="PTHR22763">
    <property type="entry name" value="RING ZINC FINGER PROTEIN"/>
    <property type="match status" value="1"/>
</dbReference>
<feature type="transmembrane region" description="Helical" evidence="18">
    <location>
        <begin position="141"/>
        <end position="160"/>
    </location>
</feature>
<dbReference type="InterPro" id="IPR057992">
    <property type="entry name" value="TPR_SYVN1_N"/>
</dbReference>
<keyword evidence="16" id="KW-0175">Coiled coil</keyword>
<feature type="coiled-coil region" evidence="16">
    <location>
        <begin position="496"/>
        <end position="523"/>
    </location>
</feature>
<keyword evidence="12" id="KW-0862">Zinc</keyword>
<dbReference type="Pfam" id="PF13639">
    <property type="entry name" value="zf-RING_2"/>
    <property type="match status" value="1"/>
</dbReference>
<dbReference type="OrthoDB" id="7759664at2759"/>
<evidence type="ECO:0000256" key="2">
    <source>
        <dbReference type="ARBA" id="ARBA00004477"/>
    </source>
</evidence>
<evidence type="ECO:0000256" key="18">
    <source>
        <dbReference type="SAM" id="Phobius"/>
    </source>
</evidence>
<feature type="compositionally biased region" description="Basic and acidic residues" evidence="17">
    <location>
        <begin position="852"/>
        <end position="887"/>
    </location>
</feature>
<dbReference type="InterPro" id="IPR058051">
    <property type="entry name" value="Znf_RING_synoviolin"/>
</dbReference>
<dbReference type="OMA" id="MTFFMII"/>
<dbReference type="PROSITE" id="PS50089">
    <property type="entry name" value="ZF_RING_2"/>
    <property type="match status" value="1"/>
</dbReference>
<name>U4LET8_PYROM</name>
<evidence type="ECO:0000256" key="3">
    <source>
        <dbReference type="ARBA" id="ARBA00004906"/>
    </source>
</evidence>
<dbReference type="Proteomes" id="UP000018144">
    <property type="component" value="Unassembled WGS sequence"/>
</dbReference>
<feature type="transmembrane region" description="Helical" evidence="18">
    <location>
        <begin position="44"/>
        <end position="64"/>
    </location>
</feature>
<evidence type="ECO:0000256" key="14">
    <source>
        <dbReference type="ARBA" id="ARBA00023136"/>
    </source>
</evidence>
<evidence type="ECO:0000256" key="12">
    <source>
        <dbReference type="ARBA" id="ARBA00022833"/>
    </source>
</evidence>
<feature type="transmembrane region" description="Helical" evidence="18">
    <location>
        <begin position="100"/>
        <end position="120"/>
    </location>
</feature>
<evidence type="ECO:0000256" key="17">
    <source>
        <dbReference type="SAM" id="MobiDB-lite"/>
    </source>
</evidence>
<feature type="compositionally biased region" description="Low complexity" evidence="17">
    <location>
        <begin position="586"/>
        <end position="627"/>
    </location>
</feature>
<dbReference type="EMBL" id="HF935459">
    <property type="protein sequence ID" value="CCX30644.1"/>
    <property type="molecule type" value="Genomic_DNA"/>
</dbReference>
<organism evidence="20 21">
    <name type="scientific">Pyronema omphalodes (strain CBS 100304)</name>
    <name type="common">Pyronema confluens</name>
    <dbReference type="NCBI Taxonomy" id="1076935"/>
    <lineage>
        <taxon>Eukaryota</taxon>
        <taxon>Fungi</taxon>
        <taxon>Dikarya</taxon>
        <taxon>Ascomycota</taxon>
        <taxon>Pezizomycotina</taxon>
        <taxon>Pezizomycetes</taxon>
        <taxon>Pezizales</taxon>
        <taxon>Pyronemataceae</taxon>
        <taxon>Pyronema</taxon>
    </lineage>
</organism>
<dbReference type="SMART" id="SM00184">
    <property type="entry name" value="RING"/>
    <property type="match status" value="1"/>
</dbReference>
<evidence type="ECO:0000256" key="9">
    <source>
        <dbReference type="ARBA" id="ARBA00022771"/>
    </source>
</evidence>
<keyword evidence="7 18" id="KW-0812">Transmembrane</keyword>
<accession>U4LET8</accession>
<evidence type="ECO:0000256" key="10">
    <source>
        <dbReference type="ARBA" id="ARBA00022786"/>
    </source>
</evidence>
<feature type="transmembrane region" description="Helical" evidence="18">
    <location>
        <begin position="172"/>
        <end position="195"/>
    </location>
</feature>
<dbReference type="AlphaFoldDB" id="U4LET8"/>
<dbReference type="eggNOG" id="KOG0802">
    <property type="taxonomic scope" value="Eukaryota"/>
</dbReference>
<feature type="transmembrane region" description="Helical" evidence="18">
    <location>
        <begin position="265"/>
        <end position="284"/>
    </location>
</feature>
<dbReference type="GO" id="GO:0043161">
    <property type="term" value="P:proteasome-mediated ubiquitin-dependent protein catabolic process"/>
    <property type="evidence" value="ECO:0007669"/>
    <property type="project" value="TreeGrafter"/>
</dbReference>
<feature type="compositionally biased region" description="Pro residues" evidence="17">
    <location>
        <begin position="471"/>
        <end position="484"/>
    </location>
</feature>
<proteinExistence type="inferred from homology"/>
<keyword evidence="10" id="KW-0833">Ubl conjugation pathway</keyword>
<feature type="compositionally biased region" description="Low complexity" evidence="17">
    <location>
        <begin position="696"/>
        <end position="730"/>
    </location>
</feature>
<evidence type="ECO:0000256" key="13">
    <source>
        <dbReference type="ARBA" id="ARBA00022989"/>
    </source>
</evidence>
<comment type="similarity">
    <text evidence="4">Belongs to the HRD1 family.</text>
</comment>
<feature type="region of interest" description="Disordered" evidence="17">
    <location>
        <begin position="583"/>
        <end position="669"/>
    </location>
</feature>
<evidence type="ECO:0000313" key="20">
    <source>
        <dbReference type="EMBL" id="CCX30644.1"/>
    </source>
</evidence>
<feature type="region of interest" description="Disordered" evidence="17">
    <location>
        <begin position="446"/>
        <end position="492"/>
    </location>
</feature>
<evidence type="ECO:0000259" key="19">
    <source>
        <dbReference type="PROSITE" id="PS50089"/>
    </source>
</evidence>
<keyword evidence="6" id="KW-0808">Transferase</keyword>
<dbReference type="CDD" id="cd16479">
    <property type="entry name" value="RING-H2_synoviolin"/>
    <property type="match status" value="1"/>
</dbReference>
<dbReference type="PANTHER" id="PTHR22763:SF184">
    <property type="entry name" value="E3 UBIQUITIN-PROTEIN LIGASE SYNOVIOLIN"/>
    <property type="match status" value="1"/>
</dbReference>
<feature type="domain" description="RING-type" evidence="19">
    <location>
        <begin position="334"/>
        <end position="397"/>
    </location>
</feature>
<reference evidence="20 21" key="1">
    <citation type="journal article" date="2013" name="PLoS Genet.">
        <title>The genome and development-dependent transcriptomes of Pyronema confluens: a window into fungal evolution.</title>
        <authorList>
            <person name="Traeger S."/>
            <person name="Altegoer F."/>
            <person name="Freitag M."/>
            <person name="Gabaldon T."/>
            <person name="Kempken F."/>
            <person name="Kumar A."/>
            <person name="Marcet-Houben M."/>
            <person name="Poggeler S."/>
            <person name="Stajich J.E."/>
            <person name="Nowrousian M."/>
        </authorList>
    </citation>
    <scope>NUCLEOTIDE SEQUENCE [LARGE SCALE GENOMIC DNA]</scope>
    <source>
        <strain evidence="21">CBS 100304</strain>
        <tissue evidence="20">Vegetative mycelium</tissue>
    </source>
</reference>
<evidence type="ECO:0000256" key="7">
    <source>
        <dbReference type="ARBA" id="ARBA00022692"/>
    </source>
</evidence>
<evidence type="ECO:0000256" key="5">
    <source>
        <dbReference type="ARBA" id="ARBA00012483"/>
    </source>
</evidence>
<feature type="region of interest" description="Disordered" evidence="17">
    <location>
        <begin position="530"/>
        <end position="552"/>
    </location>
</feature>
<keyword evidence="21" id="KW-1185">Reference proteome</keyword>
<dbReference type="STRING" id="1076935.U4LET8"/>
<evidence type="ECO:0000313" key="21">
    <source>
        <dbReference type="Proteomes" id="UP000018144"/>
    </source>
</evidence>
<dbReference type="Gene3D" id="3.30.40.10">
    <property type="entry name" value="Zinc/RING finger domain, C3HC4 (zinc finger)"/>
    <property type="match status" value="1"/>
</dbReference>
<dbReference type="GO" id="GO:0005789">
    <property type="term" value="C:endoplasmic reticulum membrane"/>
    <property type="evidence" value="ECO:0007669"/>
    <property type="project" value="UniProtKB-SubCell"/>
</dbReference>
<feature type="compositionally biased region" description="Polar residues" evidence="17">
    <location>
        <begin position="644"/>
        <end position="669"/>
    </location>
</feature>
<evidence type="ECO:0000256" key="11">
    <source>
        <dbReference type="ARBA" id="ARBA00022824"/>
    </source>
</evidence>
<dbReference type="Pfam" id="PF25563">
    <property type="entry name" value="TPR_SYVN1_N"/>
    <property type="match status" value="1"/>
</dbReference>
<feature type="region of interest" description="Disordered" evidence="17">
    <location>
        <begin position="829"/>
        <end position="887"/>
    </location>
</feature>
<evidence type="ECO:0000256" key="15">
    <source>
        <dbReference type="PROSITE-ProRule" id="PRU00175"/>
    </source>
</evidence>
<comment type="subcellular location">
    <subcellularLocation>
        <location evidence="2">Endoplasmic reticulum membrane</location>
        <topology evidence="2">Multi-pass membrane protein</topology>
    </subcellularLocation>
</comment>
<keyword evidence="13 18" id="KW-1133">Transmembrane helix</keyword>
<dbReference type="GO" id="GO:0036503">
    <property type="term" value="P:ERAD pathway"/>
    <property type="evidence" value="ECO:0007669"/>
    <property type="project" value="TreeGrafter"/>
</dbReference>
<gene>
    <name evidence="20" type="ORF">PCON_08981</name>
</gene>
<dbReference type="InterPro" id="IPR050731">
    <property type="entry name" value="HRD1_E3_ubiq-ligases"/>
</dbReference>
<evidence type="ECO:0000256" key="8">
    <source>
        <dbReference type="ARBA" id="ARBA00022723"/>
    </source>
</evidence>
<evidence type="ECO:0000256" key="1">
    <source>
        <dbReference type="ARBA" id="ARBA00000900"/>
    </source>
</evidence>